<accession>A0A0E9WWF4</accession>
<evidence type="ECO:0000256" key="1">
    <source>
        <dbReference type="SAM" id="SignalP"/>
    </source>
</evidence>
<feature type="chain" id="PRO_5002434631" description="Secreted protein" evidence="1">
    <location>
        <begin position="19"/>
        <end position="85"/>
    </location>
</feature>
<reference evidence="2" key="2">
    <citation type="journal article" date="2015" name="Fish Shellfish Immunol.">
        <title>Early steps in the European eel (Anguilla anguilla)-Vibrio vulnificus interaction in the gills: Role of the RtxA13 toxin.</title>
        <authorList>
            <person name="Callol A."/>
            <person name="Pajuelo D."/>
            <person name="Ebbesson L."/>
            <person name="Teles M."/>
            <person name="MacKenzie S."/>
            <person name="Amaro C."/>
        </authorList>
    </citation>
    <scope>NUCLEOTIDE SEQUENCE</scope>
</reference>
<name>A0A0E9WWF4_ANGAN</name>
<protein>
    <recommendedName>
        <fullName evidence="3">Secreted protein</fullName>
    </recommendedName>
</protein>
<sequence>MLVRLSYVRIVLLFKVWSQPHRPESRKINQPCVCFTVCVQQPKRLFYFLQSFYKPDFTVCHAVGLQPHPYSLYRTRPAKMADPKI</sequence>
<evidence type="ECO:0008006" key="3">
    <source>
        <dbReference type="Google" id="ProtNLM"/>
    </source>
</evidence>
<proteinExistence type="predicted"/>
<reference evidence="2" key="1">
    <citation type="submission" date="2014-11" db="EMBL/GenBank/DDBJ databases">
        <authorList>
            <person name="Amaro Gonzalez C."/>
        </authorList>
    </citation>
    <scope>NUCLEOTIDE SEQUENCE</scope>
</reference>
<dbReference type="EMBL" id="GBXM01013878">
    <property type="protein sequence ID" value="JAH94699.1"/>
    <property type="molecule type" value="Transcribed_RNA"/>
</dbReference>
<feature type="signal peptide" evidence="1">
    <location>
        <begin position="1"/>
        <end position="18"/>
    </location>
</feature>
<organism evidence="2">
    <name type="scientific">Anguilla anguilla</name>
    <name type="common">European freshwater eel</name>
    <name type="synonym">Muraena anguilla</name>
    <dbReference type="NCBI Taxonomy" id="7936"/>
    <lineage>
        <taxon>Eukaryota</taxon>
        <taxon>Metazoa</taxon>
        <taxon>Chordata</taxon>
        <taxon>Craniata</taxon>
        <taxon>Vertebrata</taxon>
        <taxon>Euteleostomi</taxon>
        <taxon>Actinopterygii</taxon>
        <taxon>Neopterygii</taxon>
        <taxon>Teleostei</taxon>
        <taxon>Anguilliformes</taxon>
        <taxon>Anguillidae</taxon>
        <taxon>Anguilla</taxon>
    </lineage>
</organism>
<dbReference type="AlphaFoldDB" id="A0A0E9WWF4"/>
<keyword evidence="1" id="KW-0732">Signal</keyword>
<evidence type="ECO:0000313" key="2">
    <source>
        <dbReference type="EMBL" id="JAH94699.1"/>
    </source>
</evidence>